<organism evidence="1 2">
    <name type="scientific">Acrocarpospora corrugata</name>
    <dbReference type="NCBI Taxonomy" id="35763"/>
    <lineage>
        <taxon>Bacteria</taxon>
        <taxon>Bacillati</taxon>
        <taxon>Actinomycetota</taxon>
        <taxon>Actinomycetes</taxon>
        <taxon>Streptosporangiales</taxon>
        <taxon>Streptosporangiaceae</taxon>
        <taxon>Acrocarpospora</taxon>
    </lineage>
</organism>
<evidence type="ECO:0000313" key="1">
    <source>
        <dbReference type="EMBL" id="GES00312.1"/>
    </source>
</evidence>
<dbReference type="Proteomes" id="UP000334990">
    <property type="component" value="Unassembled WGS sequence"/>
</dbReference>
<reference evidence="1 2" key="1">
    <citation type="submission" date="2019-10" db="EMBL/GenBank/DDBJ databases">
        <title>Whole genome shotgun sequence of Acrocarpospora corrugata NBRC 13972.</title>
        <authorList>
            <person name="Ichikawa N."/>
            <person name="Kimura A."/>
            <person name="Kitahashi Y."/>
            <person name="Komaki H."/>
            <person name="Oguchi A."/>
        </authorList>
    </citation>
    <scope>NUCLEOTIDE SEQUENCE [LARGE SCALE GENOMIC DNA]</scope>
    <source>
        <strain evidence="1 2">NBRC 13972</strain>
    </source>
</reference>
<dbReference type="AlphaFoldDB" id="A0A5M3VX86"/>
<comment type="caution">
    <text evidence="1">The sequence shown here is derived from an EMBL/GenBank/DDBJ whole genome shotgun (WGS) entry which is preliminary data.</text>
</comment>
<keyword evidence="2" id="KW-1185">Reference proteome</keyword>
<dbReference type="EMBL" id="BLAD01000044">
    <property type="protein sequence ID" value="GES00312.1"/>
    <property type="molecule type" value="Genomic_DNA"/>
</dbReference>
<accession>A0A5M3VX86</accession>
<gene>
    <name evidence="1" type="ORF">Acor_23750</name>
</gene>
<name>A0A5M3VX86_9ACTN</name>
<dbReference type="OrthoDB" id="3362760at2"/>
<sequence length="231" mass="24769">MQPVLDYYLVFPEAWDGDLSVPPGGIAVEEFVFAGDHTAAGVDGAVWTAADGGWWSSADFSRAVRADQGFRALVVAVRRGDAEAAYRRLGGGVLPAEAMLRGYFGDRLALPGSAPLLLTPPEVPDGFREKRRYRILFAGELGEDQVGRLRQVWGMAPADARARVLGTAHLRVAGDAFTWELRRIGPGVALCVDVTACLGDPPGEAVGVLLRELMAVVRLEGLVPVTIERFA</sequence>
<proteinExistence type="predicted"/>
<evidence type="ECO:0000313" key="2">
    <source>
        <dbReference type="Proteomes" id="UP000334990"/>
    </source>
</evidence>
<protein>
    <submittedName>
        <fullName evidence="1">Uncharacterized protein</fullName>
    </submittedName>
</protein>
<dbReference type="RefSeq" id="WP_155336664.1">
    <property type="nucleotide sequence ID" value="NZ_BAAABN010000033.1"/>
</dbReference>